<organism evidence="1 2">
    <name type="scientific">Zalaria obscura</name>
    <dbReference type="NCBI Taxonomy" id="2024903"/>
    <lineage>
        <taxon>Eukaryota</taxon>
        <taxon>Fungi</taxon>
        <taxon>Dikarya</taxon>
        <taxon>Ascomycota</taxon>
        <taxon>Pezizomycotina</taxon>
        <taxon>Dothideomycetes</taxon>
        <taxon>Dothideomycetidae</taxon>
        <taxon>Dothideales</taxon>
        <taxon>Zalariaceae</taxon>
        <taxon>Zalaria</taxon>
    </lineage>
</organism>
<evidence type="ECO:0000313" key="2">
    <source>
        <dbReference type="Proteomes" id="UP001320706"/>
    </source>
</evidence>
<gene>
    <name evidence="1" type="primary">ADI1_2</name>
    <name evidence="1" type="ORF">M8818_005360</name>
</gene>
<keyword evidence="2" id="KW-1185">Reference proteome</keyword>
<keyword evidence="1" id="KW-0560">Oxidoreductase</keyword>
<reference evidence="1" key="1">
    <citation type="submission" date="2024-02" db="EMBL/GenBank/DDBJ databases">
        <title>Metagenome Assembled Genome of Zalaria obscura JY119.</title>
        <authorList>
            <person name="Vighnesh L."/>
            <person name="Jagadeeshwari U."/>
            <person name="Venkata Ramana C."/>
            <person name="Sasikala C."/>
        </authorList>
    </citation>
    <scope>NUCLEOTIDE SEQUENCE</scope>
    <source>
        <strain evidence="1">JY119</strain>
    </source>
</reference>
<comment type="caution">
    <text evidence="1">The sequence shown here is derived from an EMBL/GenBank/DDBJ whole genome shotgun (WGS) entry which is preliminary data.</text>
</comment>
<dbReference type="EMBL" id="JAMKPW020000032">
    <property type="protein sequence ID" value="KAK8203135.1"/>
    <property type="molecule type" value="Genomic_DNA"/>
</dbReference>
<proteinExistence type="predicted"/>
<dbReference type="Proteomes" id="UP001320706">
    <property type="component" value="Unassembled WGS sequence"/>
</dbReference>
<accession>A0ACC3SAX8</accession>
<protein>
    <submittedName>
        <fullName evidence="1">1,2-dihydroxy-3-keto-5-methylthiopentene dioxygenase</fullName>
    </submittedName>
</protein>
<name>A0ACC3SAX8_9PEZI</name>
<keyword evidence="1" id="KW-0223">Dioxygenase</keyword>
<evidence type="ECO:0000313" key="1">
    <source>
        <dbReference type="EMBL" id="KAK8203135.1"/>
    </source>
</evidence>
<sequence length="841" mass="90755">MAYQQAGAMGGGPSGANEHHGPQGTEYTLQGVMRFLQIEWHNHERARNAWDIERAEMKAKIAKQEGVCRHSKRINEQLQRQITMLERALRTERAKNQGKEVKEEQALVSSSPKDNKGKKEKKETRPDQFASNIPHNSFLDTSEPPAQTLEQKEKYSDKSRKYLEKCMQEIQYLLTPPAHPPPPQMNMPTNPYNGLPEPPMPMEDWNMRQRQKSQAAGAQAPMQQSAMPNHQPPPVPQVPENLPQTTGPPSEAPYMTRESPFSQNMQRTPEQPSESLPQPPQSQSSPFEEHVEHVTHSYDSYGRQIPPSEEQSGVVRQTVQEDHDGWNFDDQQILPEPSSEAPGTRRPDTDVFPSANAMPAKSPPRSGPGSHRRRSSGSTGMARRRSSGSHEIHDANADAIAKADPTAFRVKFALRGHLDVVRSVIFTGGGSPSEPEICTAGDDGTIKRWIIPASYNSFAHNTANDLDIPCYFTHRGHEGIVTSLAACPPTSFSTGGRSVGDGWIFSGGQDATIRVWERGRVDPKATLDGHTDAVWSVAVLPGTTGSVFGAQQSAAFGGPDRILLASGSADGTVKIWAVSAPPQLASPQQGSRRGVGGSRRHSVTSGSNHPNSPQPNTATTTPFHATLVHSISRPGDSGGAAAPTSICALSPSGENFVVAYTDACILVFDTRTGEEIIGMASNETYDGTRGTSINAVVAASQANLGVDAGQSWVEAQEQEEAAGAGPTGSAKSGGVEGVVVSGHEDRYIRFFDANSGQCTYTMLAHPSAISSLSLSKDGREAVSAGHDASIRFWSLDKRICTQDITSHRPMRGEGVCSVVWSHDGRYVVSAGGDGVVKVFAR</sequence>